<dbReference type="OrthoDB" id="1473624at2759"/>
<dbReference type="InParanoid" id="A0A200RBE6"/>
<dbReference type="AlphaFoldDB" id="A0A200RBE6"/>
<keyword evidence="2" id="KW-1185">Reference proteome</keyword>
<evidence type="ECO:0000313" key="2">
    <source>
        <dbReference type="Proteomes" id="UP000195402"/>
    </source>
</evidence>
<dbReference type="Proteomes" id="UP000195402">
    <property type="component" value="Unassembled WGS sequence"/>
</dbReference>
<dbReference type="EMBL" id="MVGT01000150">
    <property type="protein sequence ID" value="OVA20032.1"/>
    <property type="molecule type" value="Genomic_DNA"/>
</dbReference>
<organism evidence="1 2">
    <name type="scientific">Macleaya cordata</name>
    <name type="common">Five-seeded plume-poppy</name>
    <name type="synonym">Bocconia cordata</name>
    <dbReference type="NCBI Taxonomy" id="56857"/>
    <lineage>
        <taxon>Eukaryota</taxon>
        <taxon>Viridiplantae</taxon>
        <taxon>Streptophyta</taxon>
        <taxon>Embryophyta</taxon>
        <taxon>Tracheophyta</taxon>
        <taxon>Spermatophyta</taxon>
        <taxon>Magnoliopsida</taxon>
        <taxon>Ranunculales</taxon>
        <taxon>Papaveraceae</taxon>
        <taxon>Papaveroideae</taxon>
        <taxon>Macleaya</taxon>
    </lineage>
</organism>
<name>A0A200RBE6_MACCD</name>
<reference evidence="1 2" key="1">
    <citation type="journal article" date="2017" name="Mol. Plant">
        <title>The Genome of Medicinal Plant Macleaya cordata Provides New Insights into Benzylisoquinoline Alkaloids Metabolism.</title>
        <authorList>
            <person name="Liu X."/>
            <person name="Liu Y."/>
            <person name="Huang P."/>
            <person name="Ma Y."/>
            <person name="Qing Z."/>
            <person name="Tang Q."/>
            <person name="Cao H."/>
            <person name="Cheng P."/>
            <person name="Zheng Y."/>
            <person name="Yuan Z."/>
            <person name="Zhou Y."/>
            <person name="Liu J."/>
            <person name="Tang Z."/>
            <person name="Zhuo Y."/>
            <person name="Zhang Y."/>
            <person name="Yu L."/>
            <person name="Huang J."/>
            <person name="Yang P."/>
            <person name="Peng Q."/>
            <person name="Zhang J."/>
            <person name="Jiang W."/>
            <person name="Zhang Z."/>
            <person name="Lin K."/>
            <person name="Ro D.K."/>
            <person name="Chen X."/>
            <person name="Xiong X."/>
            <person name="Shang Y."/>
            <person name="Huang S."/>
            <person name="Zeng J."/>
        </authorList>
    </citation>
    <scope>NUCLEOTIDE SEQUENCE [LARGE SCALE GENOMIC DNA]</scope>
    <source>
        <strain evidence="2">cv. BLH2017</strain>
        <tissue evidence="1">Root</tissue>
    </source>
</reference>
<protein>
    <submittedName>
        <fullName evidence="1">Uncharacterized protein</fullName>
    </submittedName>
</protein>
<gene>
    <name evidence="1" type="ORF">BVC80_1667g64</name>
</gene>
<accession>A0A200RBE6</accession>
<sequence>MSNTGEKKPLKMEKLIKYSKKLKKMVTFPRKSTSSINSPTRAVHCDELYLKSVKKCKNGQRNDNTNNDPVLAAYILAQNHFSLRPNFLM</sequence>
<proteinExistence type="predicted"/>
<comment type="caution">
    <text evidence="1">The sequence shown here is derived from an EMBL/GenBank/DDBJ whole genome shotgun (WGS) entry which is preliminary data.</text>
</comment>
<dbReference type="OMA" id="RRCCKEP"/>
<evidence type="ECO:0000313" key="1">
    <source>
        <dbReference type="EMBL" id="OVA20032.1"/>
    </source>
</evidence>